<gene>
    <name evidence="4" type="primary">dap_1</name>
    <name evidence="4" type="ORF">NCTC13291_00645</name>
</gene>
<evidence type="ECO:0000259" key="2">
    <source>
        <dbReference type="Pfam" id="PF00144"/>
    </source>
</evidence>
<reference evidence="4 5" key="1">
    <citation type="submission" date="2018-06" db="EMBL/GenBank/DDBJ databases">
        <authorList>
            <consortium name="Pathogen Informatics"/>
            <person name="Doyle S."/>
        </authorList>
    </citation>
    <scope>NUCLEOTIDE SEQUENCE [LARGE SCALE GENOMIC DNA]</scope>
    <source>
        <strain evidence="4 5">NCTC13291</strain>
    </source>
</reference>
<dbReference type="GO" id="GO:0004177">
    <property type="term" value="F:aminopeptidase activity"/>
    <property type="evidence" value="ECO:0007669"/>
    <property type="project" value="UniProtKB-KW"/>
</dbReference>
<dbReference type="Gene3D" id="2.40.128.50">
    <property type="match status" value="2"/>
</dbReference>
<dbReference type="PANTHER" id="PTHR46825:SF9">
    <property type="entry name" value="BETA-LACTAMASE-RELATED DOMAIN-CONTAINING PROTEIN"/>
    <property type="match status" value="1"/>
</dbReference>
<evidence type="ECO:0000256" key="1">
    <source>
        <dbReference type="ARBA" id="ARBA00022438"/>
    </source>
</evidence>
<protein>
    <submittedName>
        <fullName evidence="4">D-aminopeptidase</fullName>
        <ecNumber evidence="4">3.4.11.19</ecNumber>
    </submittedName>
</protein>
<feature type="domain" description="Beta-lactamase-related" evidence="2">
    <location>
        <begin position="11"/>
        <end position="325"/>
    </location>
</feature>
<dbReference type="NCBIfam" id="NF009622">
    <property type="entry name" value="PRK13128.1"/>
    <property type="match status" value="1"/>
</dbReference>
<dbReference type="SUPFAM" id="SSF50886">
    <property type="entry name" value="D-aminopeptidase, middle and C-terminal domains"/>
    <property type="match status" value="2"/>
</dbReference>
<dbReference type="InterPro" id="IPR027279">
    <property type="entry name" value="D_amino_pept/lipop_sf"/>
</dbReference>
<proteinExistence type="predicted"/>
<dbReference type="InterPro" id="IPR050491">
    <property type="entry name" value="AmpC-like"/>
</dbReference>
<keyword evidence="4" id="KW-0378">Hydrolase</keyword>
<dbReference type="Pfam" id="PF07930">
    <property type="entry name" value="DAP_B"/>
    <property type="match status" value="1"/>
</dbReference>
<dbReference type="InterPro" id="IPR012338">
    <property type="entry name" value="Beta-lactam/transpept-like"/>
</dbReference>
<evidence type="ECO:0000259" key="3">
    <source>
        <dbReference type="Pfam" id="PF07930"/>
    </source>
</evidence>
<dbReference type="Pfam" id="PF00144">
    <property type="entry name" value="Beta-lactamase"/>
    <property type="match status" value="1"/>
</dbReference>
<evidence type="ECO:0000313" key="5">
    <source>
        <dbReference type="Proteomes" id="UP000254919"/>
    </source>
</evidence>
<accession>A0A379MW70</accession>
<name>A0A379MW70_9PROT</name>
<dbReference type="EMBL" id="UGVN01000001">
    <property type="protein sequence ID" value="SUE38421.1"/>
    <property type="molecule type" value="Genomic_DNA"/>
</dbReference>
<dbReference type="Gene3D" id="3.40.710.10">
    <property type="entry name" value="DD-peptidase/beta-lactamase superfamily"/>
    <property type="match status" value="1"/>
</dbReference>
<dbReference type="InterPro" id="IPR012856">
    <property type="entry name" value="DAP_B_dom"/>
</dbReference>
<organism evidence="4 5">
    <name type="scientific">Roseomonas mucosa</name>
    <dbReference type="NCBI Taxonomy" id="207340"/>
    <lineage>
        <taxon>Bacteria</taxon>
        <taxon>Pseudomonadati</taxon>
        <taxon>Pseudomonadota</taxon>
        <taxon>Alphaproteobacteria</taxon>
        <taxon>Acetobacterales</taxon>
        <taxon>Roseomonadaceae</taxon>
        <taxon>Roseomonas</taxon>
    </lineage>
</organism>
<dbReference type="InterPro" id="IPR001466">
    <property type="entry name" value="Beta-lactam-related"/>
</dbReference>
<dbReference type="Proteomes" id="UP000254919">
    <property type="component" value="Unassembled WGS sequence"/>
</dbReference>
<sequence length="523" mass="56261">MPCMSQTAHRLDRVLGSLPDRYAGPGGAVAVLRDGRVVASRCWGWADAEKRLPFTERTPFLVCSITKQFTCALLLDLFPDPSVLDEEIRRLMPDLAGEAPGILDLCHNQSGLRDYWAQAMLCGAPVEGHFGPEEARWLIGRTRSLHFRPGTRFSYVNQNFRLLSEIIERRTGRGFAALLRERILDRAGMPRAGLNPDTSAVRDGTVGYEGSLAGGFRVAENHIHWTGDAGLAASLEDMIAWERFIDATRDEADGLYNRLSAPVAFRDGRPAAYGFGLGRGALLGRQVTAHGGGLRGWRSFRAHAAAERVSVVVLFNHMADPRAAAAELFGALLDLPADPAAAPVDATLAGCYLEPETGLATRVEAMPDGRLRLGFSGGAEILSACVEGGAASAASRLFREGDAVILERAGDNLRTRLEPRGGEPGSGFEGRFRCEELAAELTIAASGGALYGAFSGRLGEGMMQPLLPFAQDMLLLPCPRALDFAPPGDWTLRALRDAAGEVAEIRVGCWLARGLPFRRIAAG</sequence>
<evidence type="ECO:0000313" key="4">
    <source>
        <dbReference type="EMBL" id="SUE38421.1"/>
    </source>
</evidence>
<keyword evidence="1 4" id="KW-0645">Protease</keyword>
<dbReference type="AlphaFoldDB" id="A0A379MW70"/>
<dbReference type="EC" id="3.4.11.19" evidence="4"/>
<keyword evidence="1 4" id="KW-0031">Aminopeptidase</keyword>
<dbReference type="SUPFAM" id="SSF56601">
    <property type="entry name" value="beta-lactamase/transpeptidase-like"/>
    <property type="match status" value="1"/>
</dbReference>
<feature type="domain" description="D-aminopeptidase" evidence="3">
    <location>
        <begin position="346"/>
        <end position="517"/>
    </location>
</feature>
<dbReference type="PANTHER" id="PTHR46825">
    <property type="entry name" value="D-ALANYL-D-ALANINE-CARBOXYPEPTIDASE/ENDOPEPTIDASE AMPH"/>
    <property type="match status" value="1"/>
</dbReference>